<evidence type="ECO:0000313" key="4">
    <source>
        <dbReference type="EMBL" id="CCA21458.1"/>
    </source>
</evidence>
<dbReference type="InterPro" id="IPR001158">
    <property type="entry name" value="DIX"/>
</dbReference>
<dbReference type="GO" id="GO:0016055">
    <property type="term" value="P:Wnt signaling pathway"/>
    <property type="evidence" value="ECO:0007669"/>
    <property type="project" value="UniProtKB-KW"/>
</dbReference>
<dbReference type="EMBL" id="FR824168">
    <property type="protein sequence ID" value="CCA21458.1"/>
    <property type="molecule type" value="Genomic_DNA"/>
</dbReference>
<feature type="domain" description="DIX" evidence="3">
    <location>
        <begin position="15"/>
        <end position="80"/>
    </location>
</feature>
<evidence type="ECO:0000256" key="2">
    <source>
        <dbReference type="SAM" id="MobiDB-lite"/>
    </source>
</evidence>
<reference evidence="4" key="2">
    <citation type="submission" date="2011-02" db="EMBL/GenBank/DDBJ databases">
        <authorList>
            <person name="MacLean D."/>
        </authorList>
    </citation>
    <scope>NUCLEOTIDE SEQUENCE</scope>
</reference>
<sequence length="283" mass="30986">MEGMLNYFIPEDGDTSDHMNVVPLPAVDQLTLKHVKENFPLPGDFHFRFKTQFEGTYVWLDLTDGNDVVPSYDGIIVSKISRIRQAKTPVKQHVKKSVKTPDLIETHIHEHKEVKKEEKQTNPSTPKHFDNDLVGLLADPIVPTSPISGASTKQSTPIQLSTPAPVSDPFNLFNSTTNPSVHPIQPGTNAASRNIPKPSVTSPIHNFSNQGPYSPMSKTSTPAPMQNAPVMRSPPGNMNISQMGQHMGMNPMPSGPAIPGNNSFQGLQWQGMGGGSGQQQRKW</sequence>
<dbReference type="PANTHER" id="PTHR42509:SF1">
    <property type="entry name" value="DIX DOMAIN-CONTAINING PROTEIN"/>
    <property type="match status" value="1"/>
</dbReference>
<proteinExistence type="predicted"/>
<name>F0WJK9_9STRA</name>
<dbReference type="Gene3D" id="2.40.240.130">
    <property type="match status" value="1"/>
</dbReference>
<dbReference type="PANTHER" id="PTHR42509">
    <property type="entry name" value="DIX DOMAIN-CONTAINING PROTEIN"/>
    <property type="match status" value="1"/>
</dbReference>
<gene>
    <name evidence="4" type="primary">AlNc14C123G6734</name>
    <name evidence="4" type="ORF">ALNC14_076010</name>
</gene>
<dbReference type="AlphaFoldDB" id="F0WJK9"/>
<dbReference type="SUPFAM" id="SSF54236">
    <property type="entry name" value="Ubiquitin-like"/>
    <property type="match status" value="1"/>
</dbReference>
<keyword evidence="1" id="KW-0879">Wnt signaling pathway</keyword>
<evidence type="ECO:0000256" key="1">
    <source>
        <dbReference type="ARBA" id="ARBA00022687"/>
    </source>
</evidence>
<dbReference type="Pfam" id="PF00778">
    <property type="entry name" value="DIX"/>
    <property type="match status" value="1"/>
</dbReference>
<reference evidence="4" key="1">
    <citation type="journal article" date="2011" name="PLoS Biol.">
        <title>Gene gain and loss during evolution of obligate parasitism in the white rust pathogen of Arabidopsis thaliana.</title>
        <authorList>
            <person name="Kemen E."/>
            <person name="Gardiner A."/>
            <person name="Schultz-Larsen T."/>
            <person name="Kemen A.C."/>
            <person name="Balmuth A.L."/>
            <person name="Robert-Seilaniantz A."/>
            <person name="Bailey K."/>
            <person name="Holub E."/>
            <person name="Studholme D.J."/>
            <person name="Maclean D."/>
            <person name="Jones J.D."/>
        </authorList>
    </citation>
    <scope>NUCLEOTIDE SEQUENCE</scope>
</reference>
<accession>F0WJK9</accession>
<feature type="region of interest" description="Disordered" evidence="2">
    <location>
        <begin position="254"/>
        <end position="283"/>
    </location>
</feature>
<evidence type="ECO:0000259" key="3">
    <source>
        <dbReference type="Pfam" id="PF00778"/>
    </source>
</evidence>
<dbReference type="InterPro" id="IPR038207">
    <property type="entry name" value="DIX_dom_sf"/>
</dbReference>
<dbReference type="HOGENOM" id="CLU_971359_0_0_1"/>
<dbReference type="InterPro" id="IPR029071">
    <property type="entry name" value="Ubiquitin-like_domsf"/>
</dbReference>
<organism evidence="4">
    <name type="scientific">Albugo laibachii Nc14</name>
    <dbReference type="NCBI Taxonomy" id="890382"/>
    <lineage>
        <taxon>Eukaryota</taxon>
        <taxon>Sar</taxon>
        <taxon>Stramenopiles</taxon>
        <taxon>Oomycota</taxon>
        <taxon>Peronosporomycetes</taxon>
        <taxon>Albuginales</taxon>
        <taxon>Albuginaceae</taxon>
        <taxon>Albugo</taxon>
    </lineage>
</organism>
<protein>
    <submittedName>
        <fullName evidence="4">Uncharacterized protein AlNc14C123G6734</fullName>
    </submittedName>
</protein>